<dbReference type="PIRSF" id="PIRSF006386">
    <property type="entry name" value="HCCAis_GSTk"/>
    <property type="match status" value="1"/>
</dbReference>
<feature type="domain" description="DSBA-like thioredoxin" evidence="3">
    <location>
        <begin position="3"/>
        <end position="197"/>
    </location>
</feature>
<reference evidence="4 5" key="1">
    <citation type="submission" date="2018-07" db="EMBL/GenBank/DDBJ databases">
        <title>Genomic Encyclopedia of Type Strains, Phase IV (KMG-IV): sequencing the most valuable type-strain genomes for metagenomic binning, comparative biology and taxonomic classification.</title>
        <authorList>
            <person name="Goeker M."/>
        </authorList>
    </citation>
    <scope>NUCLEOTIDE SEQUENCE [LARGE SCALE GENOMIC DNA]</scope>
    <source>
        <strain evidence="4 5">DSM 21634</strain>
    </source>
</reference>
<dbReference type="GO" id="GO:0006749">
    <property type="term" value="P:glutathione metabolic process"/>
    <property type="evidence" value="ECO:0007669"/>
    <property type="project" value="TreeGrafter"/>
</dbReference>
<comment type="similarity">
    <text evidence="1">Belongs to the GST superfamily. NadH family.</text>
</comment>
<dbReference type="OrthoDB" id="8560325at2"/>
<protein>
    <recommendedName>
        <fullName evidence="1">2-hydroxychromene-2-carboxylate isomerase</fullName>
        <ecNumber evidence="1">5.99.1.4</ecNumber>
    </recommendedName>
</protein>
<evidence type="ECO:0000259" key="3">
    <source>
        <dbReference type="Pfam" id="PF01323"/>
    </source>
</evidence>
<dbReference type="GO" id="GO:0004602">
    <property type="term" value="F:glutathione peroxidase activity"/>
    <property type="evidence" value="ECO:0007669"/>
    <property type="project" value="TreeGrafter"/>
</dbReference>
<feature type="active site" description="Nucleophile" evidence="2">
    <location>
        <position position="12"/>
    </location>
</feature>
<organism evidence="4 5">
    <name type="scientific">Pseudorhodoferax soli</name>
    <dbReference type="NCBI Taxonomy" id="545864"/>
    <lineage>
        <taxon>Bacteria</taxon>
        <taxon>Pseudomonadati</taxon>
        <taxon>Pseudomonadota</taxon>
        <taxon>Betaproteobacteria</taxon>
        <taxon>Burkholderiales</taxon>
        <taxon>Comamonadaceae</taxon>
    </lineage>
</organism>
<keyword evidence="1 4" id="KW-0413">Isomerase</keyword>
<keyword evidence="5" id="KW-1185">Reference proteome</keyword>
<dbReference type="EMBL" id="QPJK01000001">
    <property type="protein sequence ID" value="RCW75567.1"/>
    <property type="molecule type" value="Genomic_DNA"/>
</dbReference>
<evidence type="ECO:0000256" key="2">
    <source>
        <dbReference type="PIRSR" id="PIRSR006386-1"/>
    </source>
</evidence>
<dbReference type="RefSeq" id="WP_114465037.1">
    <property type="nucleotide sequence ID" value="NZ_QPJK01000001.1"/>
</dbReference>
<dbReference type="GO" id="GO:0018845">
    <property type="term" value="F:2-hydroxychromene-2-carboxylate isomerase activity"/>
    <property type="evidence" value="ECO:0007669"/>
    <property type="project" value="UniProtKB-UniRule"/>
</dbReference>
<gene>
    <name evidence="4" type="ORF">DES41_101160</name>
</gene>
<accession>A0A368Y9S0</accession>
<dbReference type="PANTHER" id="PTHR42943:SF2">
    <property type="entry name" value="GLUTATHIONE S-TRANSFERASE KAPPA 1"/>
    <property type="match status" value="1"/>
</dbReference>
<dbReference type="EC" id="5.99.1.4" evidence="1"/>
<dbReference type="InterPro" id="IPR014440">
    <property type="entry name" value="HCCAis_GSTk"/>
</dbReference>
<dbReference type="SUPFAM" id="SSF52833">
    <property type="entry name" value="Thioredoxin-like"/>
    <property type="match status" value="1"/>
</dbReference>
<comment type="caution">
    <text evidence="4">The sequence shown here is derived from an EMBL/GenBank/DDBJ whole genome shotgun (WGS) entry which is preliminary data.</text>
</comment>
<dbReference type="InterPro" id="IPR001853">
    <property type="entry name" value="DSBA-like_thioredoxin_dom"/>
</dbReference>
<proteinExistence type="inferred from homology"/>
<dbReference type="Proteomes" id="UP000252884">
    <property type="component" value="Unassembled WGS sequence"/>
</dbReference>
<name>A0A368Y9S0_9BURK</name>
<dbReference type="GO" id="GO:1901170">
    <property type="term" value="P:naphthalene catabolic process"/>
    <property type="evidence" value="ECO:0007669"/>
    <property type="project" value="InterPro"/>
</dbReference>
<evidence type="ECO:0000313" key="5">
    <source>
        <dbReference type="Proteomes" id="UP000252884"/>
    </source>
</evidence>
<evidence type="ECO:0000313" key="4">
    <source>
        <dbReference type="EMBL" id="RCW75567.1"/>
    </source>
</evidence>
<dbReference type="InterPro" id="IPR044087">
    <property type="entry name" value="NahD-like"/>
</dbReference>
<dbReference type="InterPro" id="IPR051924">
    <property type="entry name" value="GST_Kappa/NadH"/>
</dbReference>
<sequence>MDTVKFFFDFGSPNAYLSHKVIPAIEARTGATFEYVPVLLGGIFKATGNQSPATAFAGIRNKPEYERLETQRFIARHGLSAFRSNPHFPVNTLQLMRGAVAAQAAGVFETYVEAVYACMWERGLKMDDAAVFRDALVEAGLPADRLLELSQTGEVKAGLMANTEAAVAAGAFGSPSFLVGRELFFGKDRLREVEEEIVRQAGTAA</sequence>
<dbReference type="CDD" id="cd03022">
    <property type="entry name" value="DsbA_HCCA_Iso"/>
    <property type="match status" value="1"/>
</dbReference>
<dbReference type="PANTHER" id="PTHR42943">
    <property type="entry name" value="GLUTATHIONE S-TRANSFERASE KAPPA"/>
    <property type="match status" value="1"/>
</dbReference>
<dbReference type="Gene3D" id="3.40.30.10">
    <property type="entry name" value="Glutaredoxin"/>
    <property type="match status" value="1"/>
</dbReference>
<evidence type="ECO:0000256" key="1">
    <source>
        <dbReference type="PIRNR" id="PIRNR006386"/>
    </source>
</evidence>
<dbReference type="GO" id="GO:0004364">
    <property type="term" value="F:glutathione transferase activity"/>
    <property type="evidence" value="ECO:0007669"/>
    <property type="project" value="TreeGrafter"/>
</dbReference>
<dbReference type="AlphaFoldDB" id="A0A368Y9S0"/>
<comment type="catalytic activity">
    <reaction evidence="1">
        <text>2-hydroxychromene-2-carboxylate = (3E)-4-(2-hydroxyphenyl)-2-oxobut-3-enoate</text>
        <dbReference type="Rhea" id="RHEA:27401"/>
        <dbReference type="ChEBI" id="CHEBI:59350"/>
        <dbReference type="ChEBI" id="CHEBI:59353"/>
        <dbReference type="EC" id="5.99.1.4"/>
    </reaction>
</comment>
<dbReference type="InterPro" id="IPR036249">
    <property type="entry name" value="Thioredoxin-like_sf"/>
</dbReference>
<dbReference type="Pfam" id="PF01323">
    <property type="entry name" value="DSBA"/>
    <property type="match status" value="1"/>
</dbReference>